<evidence type="ECO:0000259" key="2">
    <source>
        <dbReference type="Pfam" id="PF20151"/>
    </source>
</evidence>
<name>A0A5K1JYU0_9APHY</name>
<protein>
    <recommendedName>
        <fullName evidence="2">DUF6533 domain-containing protein</fullName>
    </recommendedName>
</protein>
<evidence type="ECO:0000313" key="3">
    <source>
        <dbReference type="EMBL" id="VWO98236.1"/>
    </source>
</evidence>
<organism evidence="3">
    <name type="scientific">Ganoderma boninense</name>
    <dbReference type="NCBI Taxonomy" id="34458"/>
    <lineage>
        <taxon>Eukaryota</taxon>
        <taxon>Fungi</taxon>
        <taxon>Dikarya</taxon>
        <taxon>Basidiomycota</taxon>
        <taxon>Agaricomycotina</taxon>
        <taxon>Agaricomycetes</taxon>
        <taxon>Polyporales</taxon>
        <taxon>Polyporaceae</taxon>
        <taxon>Ganoderma</taxon>
    </lineage>
</organism>
<keyword evidence="1" id="KW-0472">Membrane</keyword>
<keyword evidence="1" id="KW-1133">Transmembrane helix</keyword>
<proteinExistence type="predicted"/>
<dbReference type="AlphaFoldDB" id="A0A5K1JYU0"/>
<feature type="transmembrane region" description="Helical" evidence="1">
    <location>
        <begin position="51"/>
        <end position="72"/>
    </location>
</feature>
<dbReference type="InterPro" id="IPR045340">
    <property type="entry name" value="DUF6533"/>
</dbReference>
<gene>
    <name evidence="3" type="primary">G4MRV1</name>
</gene>
<sequence>MSSYDPTTVEIFYELLVEDYCLVAAGAFYIYDILLTLDVEVEFFWKGPFTGATALFLTNRYLALANLILNFFQLLPYRSDRRAWFWSIFNSYLPPVCPPSQLLTDCLIIDGIAFSALRAFALSKNWPLAVLILVLSLVPFGINMADFAFHLSGVVDPVFGCLTTDTESLSISKKCASF</sequence>
<keyword evidence="1" id="KW-0812">Transmembrane</keyword>
<evidence type="ECO:0000256" key="1">
    <source>
        <dbReference type="SAM" id="Phobius"/>
    </source>
</evidence>
<feature type="transmembrane region" description="Helical" evidence="1">
    <location>
        <begin position="12"/>
        <end position="31"/>
    </location>
</feature>
<reference evidence="3" key="1">
    <citation type="submission" date="2019-10" db="EMBL/GenBank/DDBJ databases">
        <authorList>
            <person name="Nor Muhammad N."/>
        </authorList>
    </citation>
    <scope>NUCLEOTIDE SEQUENCE</scope>
</reference>
<feature type="domain" description="DUF6533" evidence="2">
    <location>
        <begin position="20"/>
        <end position="65"/>
    </location>
</feature>
<dbReference type="Pfam" id="PF20151">
    <property type="entry name" value="DUF6533"/>
    <property type="match status" value="1"/>
</dbReference>
<accession>A0A5K1JYU0</accession>
<dbReference type="EMBL" id="LR726820">
    <property type="protein sequence ID" value="VWO98236.1"/>
    <property type="molecule type" value="Genomic_DNA"/>
</dbReference>
<feature type="transmembrane region" description="Helical" evidence="1">
    <location>
        <begin position="128"/>
        <end position="149"/>
    </location>
</feature>